<keyword evidence="4" id="KW-1185">Reference proteome</keyword>
<dbReference type="EC" id="3.1.1.-" evidence="2"/>
<evidence type="ECO:0000313" key="3">
    <source>
        <dbReference type="EMBL" id="MFC4665910.1"/>
    </source>
</evidence>
<dbReference type="GO" id="GO:0051499">
    <property type="term" value="F:D-aminoacyl-tRNA deacylase activity"/>
    <property type="evidence" value="ECO:0007669"/>
    <property type="project" value="UniProtKB-EC"/>
</dbReference>
<comment type="catalytic activity">
    <reaction evidence="2">
        <text>a D-aminoacyl-tRNA + H2O = a tRNA + a D-alpha-amino acid + H(+)</text>
        <dbReference type="Rhea" id="RHEA:13953"/>
        <dbReference type="Rhea" id="RHEA-COMP:10123"/>
        <dbReference type="Rhea" id="RHEA-COMP:10124"/>
        <dbReference type="ChEBI" id="CHEBI:15377"/>
        <dbReference type="ChEBI" id="CHEBI:15378"/>
        <dbReference type="ChEBI" id="CHEBI:59871"/>
        <dbReference type="ChEBI" id="CHEBI:78442"/>
        <dbReference type="ChEBI" id="CHEBI:79333"/>
        <dbReference type="EC" id="3.1.1.96"/>
    </reaction>
</comment>
<dbReference type="Proteomes" id="UP001596020">
    <property type="component" value="Unassembled WGS sequence"/>
</dbReference>
<dbReference type="EMBL" id="JBHSGO010000151">
    <property type="protein sequence ID" value="MFC4665910.1"/>
    <property type="molecule type" value="Genomic_DNA"/>
</dbReference>
<comment type="subunit">
    <text evidence="2">Homodimer.</text>
</comment>
<dbReference type="InterPro" id="IPR023509">
    <property type="entry name" value="DTD-like_sf"/>
</dbReference>
<evidence type="ECO:0000256" key="2">
    <source>
        <dbReference type="HAMAP-Rule" id="MF_00518"/>
    </source>
</evidence>
<dbReference type="HAMAP" id="MF_00518">
    <property type="entry name" value="Deacylase_Dtd"/>
    <property type="match status" value="1"/>
</dbReference>
<comment type="function">
    <text evidence="2">An aminoacyl-tRNA editing enzyme that deacylates mischarged D-aminoacyl-tRNAs. Also deacylates mischarged glycyl-tRNA(Ala), protecting cells against glycine mischarging by AlaRS. Acts via tRNA-based rather than protein-based catalysis; rejects L-amino acids rather than detecting D-amino acids in the active site. By recycling D-aminoacyl-tRNA to D-amino acids and free tRNA molecules, this enzyme counteracts the toxicity associated with the formation of D-aminoacyl-tRNA entities in vivo and helps enforce protein L-homochirality.</text>
</comment>
<dbReference type="Gene3D" id="3.50.80.10">
    <property type="entry name" value="D-tyrosyl-tRNA(Tyr) deacylase"/>
    <property type="match status" value="1"/>
</dbReference>
<comment type="subcellular location">
    <subcellularLocation>
        <location evidence="2">Cytoplasm</location>
    </subcellularLocation>
</comment>
<dbReference type="SUPFAM" id="SSF69500">
    <property type="entry name" value="DTD-like"/>
    <property type="match status" value="1"/>
</dbReference>
<dbReference type="EC" id="3.1.1.96" evidence="2"/>
<protein>
    <recommendedName>
        <fullName evidence="2">D-aminoacyl-tRNA deacylase</fullName>
        <shortName evidence="2">DTD</shortName>
        <ecNumber evidence="2">3.1.1.96</ecNumber>
    </recommendedName>
    <alternativeName>
        <fullName evidence="2">Gly-tRNA(Ala) deacylase</fullName>
        <ecNumber evidence="2">3.1.1.-</ecNumber>
    </alternativeName>
</protein>
<keyword evidence="2" id="KW-0963">Cytoplasm</keyword>
<comment type="caution">
    <text evidence="3">The sequence shown here is derived from an EMBL/GenBank/DDBJ whole genome shotgun (WGS) entry which is preliminary data.</text>
</comment>
<dbReference type="Pfam" id="PF02580">
    <property type="entry name" value="Tyr_Deacylase"/>
    <property type="match status" value="1"/>
</dbReference>
<sequence length="150" mass="16428">MRIVIQKVTHASVSIGGEVISKIDKGLMVLLGIENGDTKEEADNLAAKLSKLRIFEDEKGVMNLSVIDVDAEVMVVSQFTLLASTKKGNRPSYIRAAKPDESIPLYEYFCQEMAKLIGKDVPTGQFGADMQIELVNDGPTTIVIDTRIDL</sequence>
<dbReference type="NCBIfam" id="TIGR00256">
    <property type="entry name" value="D-aminoacyl-tRNA deacylase"/>
    <property type="match status" value="1"/>
</dbReference>
<dbReference type="PANTHER" id="PTHR10472:SF5">
    <property type="entry name" value="D-AMINOACYL-TRNA DEACYLASE 1"/>
    <property type="match status" value="1"/>
</dbReference>
<gene>
    <name evidence="2 3" type="primary">dtd</name>
    <name evidence="3" type="ORF">ACFO3G_04745</name>
</gene>
<keyword evidence="2 3" id="KW-0378">Hydrolase</keyword>
<dbReference type="InterPro" id="IPR003732">
    <property type="entry name" value="Daa-tRNA_deacyls_DTD"/>
</dbReference>
<organism evidence="3 4">
    <name type="scientific">Falsiporphyromonas endometrii</name>
    <dbReference type="NCBI Taxonomy" id="1387297"/>
    <lineage>
        <taxon>Bacteria</taxon>
        <taxon>Pseudomonadati</taxon>
        <taxon>Bacteroidota</taxon>
        <taxon>Bacteroidia</taxon>
        <taxon>Bacteroidales</taxon>
        <taxon>Porphyromonadaceae</taxon>
        <taxon>Falsiporphyromonas</taxon>
    </lineage>
</organism>
<accession>A0ABV9K6U3</accession>
<comment type="domain">
    <text evidence="2">A Gly-cisPro motif from one monomer fits into the active site of the other monomer to allow specific chiral rejection of L-amino acids.</text>
</comment>
<feature type="short sequence motif" description="Gly-cisPro motif, important for rejection of L-amino acids" evidence="2">
    <location>
        <begin position="138"/>
        <end position="139"/>
    </location>
</feature>
<dbReference type="RefSeq" id="WP_380078459.1">
    <property type="nucleotide sequence ID" value="NZ_JBHSGO010000151.1"/>
</dbReference>
<evidence type="ECO:0000313" key="4">
    <source>
        <dbReference type="Proteomes" id="UP001596020"/>
    </source>
</evidence>
<keyword evidence="2" id="KW-0820">tRNA-binding</keyword>
<comment type="similarity">
    <text evidence="1 2">Belongs to the DTD family.</text>
</comment>
<evidence type="ECO:0000256" key="1">
    <source>
        <dbReference type="ARBA" id="ARBA00009673"/>
    </source>
</evidence>
<comment type="catalytic activity">
    <reaction evidence="2">
        <text>glycyl-tRNA(Ala) + H2O = tRNA(Ala) + glycine + H(+)</text>
        <dbReference type="Rhea" id="RHEA:53744"/>
        <dbReference type="Rhea" id="RHEA-COMP:9657"/>
        <dbReference type="Rhea" id="RHEA-COMP:13640"/>
        <dbReference type="ChEBI" id="CHEBI:15377"/>
        <dbReference type="ChEBI" id="CHEBI:15378"/>
        <dbReference type="ChEBI" id="CHEBI:57305"/>
        <dbReference type="ChEBI" id="CHEBI:78442"/>
        <dbReference type="ChEBI" id="CHEBI:78522"/>
    </reaction>
</comment>
<proteinExistence type="inferred from homology"/>
<reference evidence="4" key="1">
    <citation type="journal article" date="2019" name="Int. J. Syst. Evol. Microbiol.">
        <title>The Global Catalogue of Microorganisms (GCM) 10K type strain sequencing project: providing services to taxonomists for standard genome sequencing and annotation.</title>
        <authorList>
            <consortium name="The Broad Institute Genomics Platform"/>
            <consortium name="The Broad Institute Genome Sequencing Center for Infectious Disease"/>
            <person name="Wu L."/>
            <person name="Ma J."/>
        </authorList>
    </citation>
    <scope>NUCLEOTIDE SEQUENCE [LARGE SCALE GENOMIC DNA]</scope>
    <source>
        <strain evidence="4">CGMCC 4.7357</strain>
    </source>
</reference>
<name>A0ABV9K6U3_9PORP</name>
<dbReference type="PANTHER" id="PTHR10472">
    <property type="entry name" value="D-TYROSYL-TRNA TYR DEACYLASE"/>
    <property type="match status" value="1"/>
</dbReference>
<keyword evidence="2" id="KW-0694">RNA-binding</keyword>